<protein>
    <submittedName>
        <fullName evidence="4">Labile enterotoxin output A</fullName>
    </submittedName>
</protein>
<name>A0A3A8EVL9_9GAMM</name>
<keyword evidence="1" id="KW-0175">Coiled coil</keyword>
<dbReference type="OrthoDB" id="6402537at2"/>
<dbReference type="NCBIfam" id="NF041922">
    <property type="entry name" value="DLP_LeoA_gen"/>
    <property type="match status" value="1"/>
</dbReference>
<feature type="domain" description="G" evidence="2">
    <location>
        <begin position="57"/>
        <end position="159"/>
    </location>
</feature>
<dbReference type="GO" id="GO:0005525">
    <property type="term" value="F:GTP binding"/>
    <property type="evidence" value="ECO:0007669"/>
    <property type="project" value="InterPro"/>
</dbReference>
<keyword evidence="5" id="KW-1185">Reference proteome</keyword>
<evidence type="ECO:0000313" key="4">
    <source>
        <dbReference type="EMBL" id="RKG34740.1"/>
    </source>
</evidence>
<dbReference type="RefSeq" id="WP_120401121.1">
    <property type="nucleotide sequence ID" value="NZ_RAXV01000001.1"/>
</dbReference>
<feature type="coiled-coil region" evidence="1">
    <location>
        <begin position="487"/>
        <end position="545"/>
    </location>
</feature>
<evidence type="ECO:0000259" key="3">
    <source>
        <dbReference type="Pfam" id="PF18709"/>
    </source>
</evidence>
<proteinExistence type="predicted"/>
<accession>A0A3A8EVL9</accession>
<gene>
    <name evidence="4" type="ORF">D7V32_01415</name>
</gene>
<dbReference type="InterPro" id="IPR006073">
    <property type="entry name" value="GTP-bd"/>
</dbReference>
<evidence type="ECO:0000313" key="5">
    <source>
        <dbReference type="Proteomes" id="UP000282388"/>
    </source>
</evidence>
<feature type="domain" description="Dynamin-like helical" evidence="3">
    <location>
        <begin position="214"/>
        <end position="539"/>
    </location>
</feature>
<dbReference type="Gene3D" id="3.40.50.300">
    <property type="entry name" value="P-loop containing nucleotide triphosphate hydrolases"/>
    <property type="match status" value="1"/>
</dbReference>
<dbReference type="EMBL" id="RAXV01000001">
    <property type="protein sequence ID" value="RKG34740.1"/>
    <property type="molecule type" value="Genomic_DNA"/>
</dbReference>
<dbReference type="Proteomes" id="UP000282388">
    <property type="component" value="Unassembled WGS sequence"/>
</dbReference>
<dbReference type="InterPro" id="IPR049678">
    <property type="entry name" value="LeoA-like"/>
</dbReference>
<reference evidence="4 5" key="1">
    <citation type="submission" date="2018-09" db="EMBL/GenBank/DDBJ databases">
        <title>The draft genome of Acinetobacter spp. strains.</title>
        <authorList>
            <person name="Qin J."/>
            <person name="Feng Y."/>
            <person name="Zong Z."/>
        </authorList>
    </citation>
    <scope>NUCLEOTIDE SEQUENCE [LARGE SCALE GENOMIC DNA]</scope>
    <source>
        <strain evidence="4 5">WCHAc060012</strain>
    </source>
</reference>
<dbReference type="AlphaFoldDB" id="A0A3A8EVL9"/>
<sequence>MSETLKNHQDNQAKIINLLSKLEGFITQGQEFGLDVSTDIKAKLKNSLNTLQGDKLKIALIGGFSEGKTSIAAAWLGKIDPATMNISASESSNAVKIYDIDEEYQLIDTPGLYGYKEQVNTDAQEIEKYKDITKKYVSEAHIVLYVMNSKNPIKESHIEDLKWLFKDLNLLPRTVFVLSRFDEVADVEDELDYQDKFKIKEQNVKERLSSILSLSMQETHNLKIVAVSANPFDEGVNYWMENRDEFEQLSHIKLLQNATSEIVKKSGGYTGLIEETRKSIISDILIKKIPEIEEQQSLLSKEMEKLNQVYEIETGALNVISKKIANAKTNLRSSFNGYFQDLVMQVQGTSLETIGEFVVREVGDKGSIISSKINEYFQNETNQINIALNTQAVNFNAEIDNIDTAVGSLTKKGLNHLAKNIKLDNTTILAARDGLVAGGQFIGLNLKEALKFQPWGAVNLASNINTALPLIGIAVEAWDTWNQAKKQEEFQLARKSLVANLQNQQREILELIDKDEFILKFFPIYKELKDKIEEIKLMHMDHESMTKSFASWRKEGMIIEGEFRSIS</sequence>
<evidence type="ECO:0000256" key="1">
    <source>
        <dbReference type="SAM" id="Coils"/>
    </source>
</evidence>
<dbReference type="InterPro" id="IPR040576">
    <property type="entry name" value="DLP_helical"/>
</dbReference>
<dbReference type="SUPFAM" id="SSF52540">
    <property type="entry name" value="P-loop containing nucleoside triphosphate hydrolases"/>
    <property type="match status" value="1"/>
</dbReference>
<comment type="caution">
    <text evidence="4">The sequence shown here is derived from an EMBL/GenBank/DDBJ whole genome shotgun (WGS) entry which is preliminary data.</text>
</comment>
<evidence type="ECO:0000259" key="2">
    <source>
        <dbReference type="Pfam" id="PF01926"/>
    </source>
</evidence>
<dbReference type="Pfam" id="PF01926">
    <property type="entry name" value="MMR_HSR1"/>
    <property type="match status" value="1"/>
</dbReference>
<dbReference type="Pfam" id="PF18709">
    <property type="entry name" value="DLP_helical"/>
    <property type="match status" value="1"/>
</dbReference>
<dbReference type="InterPro" id="IPR027417">
    <property type="entry name" value="P-loop_NTPase"/>
</dbReference>
<organism evidence="4 5">
    <name type="scientific">Acinetobacter tianfuensis</name>
    <dbReference type="NCBI Taxonomy" id="2419603"/>
    <lineage>
        <taxon>Bacteria</taxon>
        <taxon>Pseudomonadati</taxon>
        <taxon>Pseudomonadota</taxon>
        <taxon>Gammaproteobacteria</taxon>
        <taxon>Moraxellales</taxon>
        <taxon>Moraxellaceae</taxon>
        <taxon>Acinetobacter</taxon>
    </lineage>
</organism>